<dbReference type="EMBL" id="CAJJDN010000163">
    <property type="protein sequence ID" value="CAD8125898.1"/>
    <property type="molecule type" value="Genomic_DNA"/>
</dbReference>
<evidence type="ECO:0000313" key="1">
    <source>
        <dbReference type="EMBL" id="CAD8125898.1"/>
    </source>
</evidence>
<protein>
    <submittedName>
        <fullName evidence="1">Uncharacterized protein</fullName>
    </submittedName>
</protein>
<dbReference type="OrthoDB" id="20689at2759"/>
<organism evidence="1 2">
    <name type="scientific">Paramecium sonneborni</name>
    <dbReference type="NCBI Taxonomy" id="65129"/>
    <lineage>
        <taxon>Eukaryota</taxon>
        <taxon>Sar</taxon>
        <taxon>Alveolata</taxon>
        <taxon>Ciliophora</taxon>
        <taxon>Intramacronucleata</taxon>
        <taxon>Oligohymenophorea</taxon>
        <taxon>Peniculida</taxon>
        <taxon>Parameciidae</taxon>
        <taxon>Paramecium</taxon>
    </lineage>
</organism>
<name>A0A8S1RD05_9CILI</name>
<sequence length="135" mass="15986">MIVFNVNHFEKILYLKIYVNLVQVGIIYQIRDVNYAHQLLVIVRSAKIQVFGKSVKWAIIYNIINILLIDTQSNSSLCPSKCFECRSYDYCTKCEDGYYSNETVINQKTSCNVCPQKLYQMQKFKLMYQMCFRIF</sequence>
<proteinExistence type="predicted"/>
<evidence type="ECO:0000313" key="2">
    <source>
        <dbReference type="Proteomes" id="UP000692954"/>
    </source>
</evidence>
<keyword evidence="2" id="KW-1185">Reference proteome</keyword>
<comment type="caution">
    <text evidence="1">The sequence shown here is derived from an EMBL/GenBank/DDBJ whole genome shotgun (WGS) entry which is preliminary data.</text>
</comment>
<dbReference type="AlphaFoldDB" id="A0A8S1RD05"/>
<dbReference type="Proteomes" id="UP000692954">
    <property type="component" value="Unassembled WGS sequence"/>
</dbReference>
<accession>A0A8S1RD05</accession>
<gene>
    <name evidence="1" type="ORF">PSON_ATCC_30995.1.T1630035</name>
</gene>
<reference evidence="1" key="1">
    <citation type="submission" date="2021-01" db="EMBL/GenBank/DDBJ databases">
        <authorList>
            <consortium name="Genoscope - CEA"/>
            <person name="William W."/>
        </authorList>
    </citation>
    <scope>NUCLEOTIDE SEQUENCE</scope>
</reference>